<sequence>MTDIPVGYSLPQQLPARAVTTEWIKAHLARMDHADPLLAGDEARAARDPHN</sequence>
<name>A0A1H5MJC0_RHOJO</name>
<gene>
    <name evidence="1" type="ORF">SAMN04490220_9031</name>
</gene>
<evidence type="ECO:0000313" key="1">
    <source>
        <dbReference type="EMBL" id="SEE89210.1"/>
    </source>
</evidence>
<evidence type="ECO:0000313" key="2">
    <source>
        <dbReference type="Proteomes" id="UP000183407"/>
    </source>
</evidence>
<accession>A0A1H5MJC0</accession>
<dbReference type="Proteomes" id="UP000183407">
    <property type="component" value="Unassembled WGS sequence"/>
</dbReference>
<protein>
    <submittedName>
        <fullName evidence="1">Uncharacterized protein</fullName>
    </submittedName>
</protein>
<proteinExistence type="predicted"/>
<dbReference type="AlphaFoldDB" id="A0A1H5MJC0"/>
<dbReference type="EMBL" id="FNTL01000005">
    <property type="protein sequence ID" value="SEE89210.1"/>
    <property type="molecule type" value="Genomic_DNA"/>
</dbReference>
<dbReference type="RefSeq" id="WP_162850420.1">
    <property type="nucleotide sequence ID" value="NZ_FNTL01000005.1"/>
</dbReference>
<organism evidence="1 2">
    <name type="scientific">Rhodococcus jostii</name>
    <dbReference type="NCBI Taxonomy" id="132919"/>
    <lineage>
        <taxon>Bacteria</taxon>
        <taxon>Bacillati</taxon>
        <taxon>Actinomycetota</taxon>
        <taxon>Actinomycetes</taxon>
        <taxon>Mycobacteriales</taxon>
        <taxon>Nocardiaceae</taxon>
        <taxon>Rhodococcus</taxon>
    </lineage>
</organism>
<reference evidence="2" key="1">
    <citation type="submission" date="2016-10" db="EMBL/GenBank/DDBJ databases">
        <authorList>
            <person name="Varghese N."/>
        </authorList>
    </citation>
    <scope>NUCLEOTIDE SEQUENCE [LARGE SCALE GENOMIC DNA]</scope>
    <source>
        <strain evidence="2">DSM 44719</strain>
    </source>
</reference>